<evidence type="ECO:0000313" key="3">
    <source>
        <dbReference type="Proteomes" id="UP000712281"/>
    </source>
</evidence>
<organism evidence="2 3">
    <name type="scientific">Brassica cretica</name>
    <name type="common">Mustard</name>
    <dbReference type="NCBI Taxonomy" id="69181"/>
    <lineage>
        <taxon>Eukaryota</taxon>
        <taxon>Viridiplantae</taxon>
        <taxon>Streptophyta</taxon>
        <taxon>Embryophyta</taxon>
        <taxon>Tracheophyta</taxon>
        <taxon>Spermatophyta</taxon>
        <taxon>Magnoliopsida</taxon>
        <taxon>eudicotyledons</taxon>
        <taxon>Gunneridae</taxon>
        <taxon>Pentapetalae</taxon>
        <taxon>rosids</taxon>
        <taxon>malvids</taxon>
        <taxon>Brassicales</taxon>
        <taxon>Brassicaceae</taxon>
        <taxon>Brassiceae</taxon>
        <taxon>Brassica</taxon>
    </lineage>
</organism>
<dbReference type="Proteomes" id="UP000712281">
    <property type="component" value="Unassembled WGS sequence"/>
</dbReference>
<dbReference type="PROSITE" id="PS51257">
    <property type="entry name" value="PROKAR_LIPOPROTEIN"/>
    <property type="match status" value="1"/>
</dbReference>
<comment type="caution">
    <text evidence="2">The sequence shown here is derived from an EMBL/GenBank/DDBJ whole genome shotgun (WGS) entry which is preliminary data.</text>
</comment>
<evidence type="ECO:0000313" key="2">
    <source>
        <dbReference type="EMBL" id="KAF2606326.1"/>
    </source>
</evidence>
<proteinExistence type="predicted"/>
<accession>A0A8S9LLT2</accession>
<dbReference type="EMBL" id="QGKW02000276">
    <property type="protein sequence ID" value="KAF2606326.1"/>
    <property type="molecule type" value="Genomic_DNA"/>
</dbReference>
<reference evidence="2" key="1">
    <citation type="submission" date="2019-12" db="EMBL/GenBank/DDBJ databases">
        <title>Genome sequencing and annotation of Brassica cretica.</title>
        <authorList>
            <person name="Studholme D.J."/>
            <person name="Sarris P.F."/>
        </authorList>
    </citation>
    <scope>NUCLEOTIDE SEQUENCE</scope>
    <source>
        <strain evidence="2">PFS-001/15</strain>
        <strain evidence="1">PFS-102/07</strain>
        <tissue evidence="2">Leaf</tissue>
    </source>
</reference>
<sequence>MRWRLRMTFSSLQLSSIACRDTSRLPCIQHRPEVIVLGTTIIFGLELPFQDVPQISEYRRIFVIVDGRQRLLREYNLDASAITWVLFVG</sequence>
<evidence type="ECO:0000313" key="1">
    <source>
        <dbReference type="EMBL" id="KAF2593481.1"/>
    </source>
</evidence>
<dbReference type="EMBL" id="QGKY02000164">
    <property type="protein sequence ID" value="KAF2593481.1"/>
    <property type="molecule type" value="Genomic_DNA"/>
</dbReference>
<dbReference type="AlphaFoldDB" id="A0A8S9LLT2"/>
<gene>
    <name evidence="2" type="ORF">F2Q68_00043595</name>
    <name evidence="1" type="ORF">F2Q70_00042773</name>
</gene>
<protein>
    <submittedName>
        <fullName evidence="2">Uncharacterized protein</fullName>
    </submittedName>
</protein>
<name>A0A8S9LLT2_BRACR</name>